<feature type="transmembrane region" description="Helical" evidence="1">
    <location>
        <begin position="121"/>
        <end position="142"/>
    </location>
</feature>
<feature type="transmembrane region" description="Helical" evidence="1">
    <location>
        <begin position="48"/>
        <end position="65"/>
    </location>
</feature>
<comment type="caution">
    <text evidence="3">The sequence shown here is derived from an EMBL/GenBank/DDBJ whole genome shotgun (WGS) entry which is preliminary data.</text>
</comment>
<proteinExistence type="predicted"/>
<name>A0ABV4CP36_9PSEU</name>
<dbReference type="Proteomes" id="UP001564626">
    <property type="component" value="Unassembled WGS sequence"/>
</dbReference>
<evidence type="ECO:0000259" key="2">
    <source>
        <dbReference type="Pfam" id="PF23866"/>
    </source>
</evidence>
<protein>
    <recommendedName>
        <fullName evidence="2">DUF7224 domain-containing protein</fullName>
    </recommendedName>
</protein>
<reference evidence="3 4" key="1">
    <citation type="submission" date="2024-08" db="EMBL/GenBank/DDBJ databases">
        <title>Genome mining of Saccharopolyspora cebuensis PGLac3 from Nigerian medicinal plant.</title>
        <authorList>
            <person name="Ezeobiora C.E."/>
            <person name="Igbokwe N.H."/>
            <person name="Amin D.H."/>
            <person name="Mendie U.E."/>
        </authorList>
    </citation>
    <scope>NUCLEOTIDE SEQUENCE [LARGE SCALE GENOMIC DNA]</scope>
    <source>
        <strain evidence="3 4">PGLac3</strain>
    </source>
</reference>
<dbReference type="Pfam" id="PF23866">
    <property type="entry name" value="DUF7224"/>
    <property type="match status" value="1"/>
</dbReference>
<feature type="domain" description="DUF7224" evidence="2">
    <location>
        <begin position="266"/>
        <end position="418"/>
    </location>
</feature>
<gene>
    <name evidence="3" type="ORF">AB8O55_25915</name>
</gene>
<dbReference type="InterPro" id="IPR055648">
    <property type="entry name" value="DUF7224"/>
</dbReference>
<evidence type="ECO:0000313" key="3">
    <source>
        <dbReference type="EMBL" id="MEY8042857.1"/>
    </source>
</evidence>
<feature type="transmembrane region" description="Helical" evidence="1">
    <location>
        <begin position="12"/>
        <end position="28"/>
    </location>
</feature>
<dbReference type="EMBL" id="JBGEHV010000068">
    <property type="protein sequence ID" value="MEY8042857.1"/>
    <property type="molecule type" value="Genomic_DNA"/>
</dbReference>
<keyword evidence="1" id="KW-0812">Transmembrane</keyword>
<dbReference type="RefSeq" id="WP_345362777.1">
    <property type="nucleotide sequence ID" value="NZ_BAABII010000007.1"/>
</dbReference>
<feature type="transmembrane region" description="Helical" evidence="1">
    <location>
        <begin position="85"/>
        <end position="109"/>
    </location>
</feature>
<accession>A0ABV4CP36</accession>
<sequence>MSIAGIVARRSAALPAAPLVVGFGWFAGKQQEGLWSVDWAMGSGQVNTALLWPVALVAAIAAWDTSRMRRIDADVLERTYPRSGLAHLLLSGLPALLVGLLASAAALLAVATSMRGGGQPLWDYLLVAELMFVAATASGVAAGYVLPRYLAAPVVGIGLWLLLAYGSISDNAYLRRLVGVDIECCAAAQEPLVTTLAGQGLWLVAVAIGAAAVLCWRRPRLAARVGALAVVVALAGLGFLHRGDARLLTARQPSEAVCRTGSEVTVCLWPEHADQLPRWLSVAREYRATFDALGPAPVLFAADGTRWSAPEAVPIGVIRPHQTDADLLESLALSTVRQPPDCARIPSAQPGVVSYGPYPARAGQDLVAAWIRHQVRPHLPPRALGAPGRTAEVERLLAAPENAQRDWIARAVRAGDDCTTPTPELP</sequence>
<keyword evidence="1" id="KW-1133">Transmembrane helix</keyword>
<keyword evidence="1" id="KW-0472">Membrane</keyword>
<feature type="transmembrane region" description="Helical" evidence="1">
    <location>
        <begin position="196"/>
        <end position="214"/>
    </location>
</feature>
<evidence type="ECO:0000313" key="4">
    <source>
        <dbReference type="Proteomes" id="UP001564626"/>
    </source>
</evidence>
<organism evidence="3 4">
    <name type="scientific">Saccharopolyspora cebuensis</name>
    <dbReference type="NCBI Taxonomy" id="418759"/>
    <lineage>
        <taxon>Bacteria</taxon>
        <taxon>Bacillati</taxon>
        <taxon>Actinomycetota</taxon>
        <taxon>Actinomycetes</taxon>
        <taxon>Pseudonocardiales</taxon>
        <taxon>Pseudonocardiaceae</taxon>
        <taxon>Saccharopolyspora</taxon>
    </lineage>
</organism>
<feature type="transmembrane region" description="Helical" evidence="1">
    <location>
        <begin position="149"/>
        <end position="168"/>
    </location>
</feature>
<keyword evidence="4" id="KW-1185">Reference proteome</keyword>
<evidence type="ECO:0000256" key="1">
    <source>
        <dbReference type="SAM" id="Phobius"/>
    </source>
</evidence>
<feature type="transmembrane region" description="Helical" evidence="1">
    <location>
        <begin position="221"/>
        <end position="240"/>
    </location>
</feature>